<dbReference type="Proteomes" id="UP001444661">
    <property type="component" value="Unassembled WGS sequence"/>
</dbReference>
<organism evidence="1 2">
    <name type="scientific">Apiospora rasikravindrae</name>
    <dbReference type="NCBI Taxonomy" id="990691"/>
    <lineage>
        <taxon>Eukaryota</taxon>
        <taxon>Fungi</taxon>
        <taxon>Dikarya</taxon>
        <taxon>Ascomycota</taxon>
        <taxon>Pezizomycotina</taxon>
        <taxon>Sordariomycetes</taxon>
        <taxon>Xylariomycetidae</taxon>
        <taxon>Amphisphaeriales</taxon>
        <taxon>Apiosporaceae</taxon>
        <taxon>Apiospora</taxon>
    </lineage>
</organism>
<evidence type="ECO:0000313" key="2">
    <source>
        <dbReference type="Proteomes" id="UP001444661"/>
    </source>
</evidence>
<gene>
    <name evidence="1" type="ORF">PG993_008817</name>
</gene>
<reference evidence="1 2" key="1">
    <citation type="submission" date="2023-01" db="EMBL/GenBank/DDBJ databases">
        <title>Analysis of 21 Apiospora genomes using comparative genomics revels a genus with tremendous synthesis potential of carbohydrate active enzymes and secondary metabolites.</title>
        <authorList>
            <person name="Sorensen T."/>
        </authorList>
    </citation>
    <scope>NUCLEOTIDE SEQUENCE [LARGE SCALE GENOMIC DNA]</scope>
    <source>
        <strain evidence="1 2">CBS 33761</strain>
    </source>
</reference>
<proteinExistence type="predicted"/>
<keyword evidence="2" id="KW-1185">Reference proteome</keyword>
<protein>
    <submittedName>
        <fullName evidence="1">Uncharacterized protein</fullName>
    </submittedName>
</protein>
<evidence type="ECO:0000313" key="1">
    <source>
        <dbReference type="EMBL" id="KAK8036203.1"/>
    </source>
</evidence>
<dbReference type="EMBL" id="JAQQWK010000008">
    <property type="protein sequence ID" value="KAK8036203.1"/>
    <property type="molecule type" value="Genomic_DNA"/>
</dbReference>
<comment type="caution">
    <text evidence="1">The sequence shown here is derived from an EMBL/GenBank/DDBJ whole genome shotgun (WGS) entry which is preliminary data.</text>
</comment>
<accession>A0ABR1SPF9</accession>
<name>A0ABR1SPF9_9PEZI</name>
<sequence length="105" mass="11658">MLNPFVHQADESDLLLGKDMGVVVRSLLHKKTLVGIRFNDHVILRIIILIFRIARSNMLLIGDGLSGLVGLCLLRLRLLLVDHTLFFVVGFVQVLATSGGEKLIK</sequence>